<keyword evidence="2" id="KW-0812">Transmembrane</keyword>
<dbReference type="CDD" id="cd01879">
    <property type="entry name" value="FeoB"/>
    <property type="match status" value="1"/>
</dbReference>
<name>A0A7X1KRK0_9SPHN</name>
<protein>
    <recommendedName>
        <fullName evidence="1">Ferrous iron transport protein B</fullName>
    </recommendedName>
</protein>
<organism evidence="4 5">
    <name type="scientific">Novosphingobium piscinae</name>
    <dbReference type="NCBI Taxonomy" id="1507448"/>
    <lineage>
        <taxon>Bacteria</taxon>
        <taxon>Pseudomonadati</taxon>
        <taxon>Pseudomonadota</taxon>
        <taxon>Alphaproteobacteria</taxon>
        <taxon>Sphingomonadales</taxon>
        <taxon>Sphingomonadaceae</taxon>
        <taxon>Novosphingobium</taxon>
    </lineage>
</organism>
<dbReference type="InterPro" id="IPR030389">
    <property type="entry name" value="G_FEOB_dom"/>
</dbReference>
<evidence type="ECO:0000256" key="2">
    <source>
        <dbReference type="SAM" id="Phobius"/>
    </source>
</evidence>
<feature type="transmembrane region" description="Helical" evidence="2">
    <location>
        <begin position="359"/>
        <end position="383"/>
    </location>
</feature>
<dbReference type="InterPro" id="IPR027417">
    <property type="entry name" value="P-loop_NTPase"/>
</dbReference>
<evidence type="ECO:0000313" key="4">
    <source>
        <dbReference type="EMBL" id="MBC2670695.1"/>
    </source>
</evidence>
<feature type="transmembrane region" description="Helical" evidence="2">
    <location>
        <begin position="218"/>
        <end position="241"/>
    </location>
</feature>
<dbReference type="Pfam" id="PF07670">
    <property type="entry name" value="Gate"/>
    <property type="match status" value="2"/>
</dbReference>
<dbReference type="PRINTS" id="PR00326">
    <property type="entry name" value="GTP1OBG"/>
</dbReference>
<evidence type="ECO:0000313" key="5">
    <source>
        <dbReference type="Proteomes" id="UP000551327"/>
    </source>
</evidence>
<proteinExistence type="predicted"/>
<dbReference type="PROSITE" id="PS51711">
    <property type="entry name" value="G_FEOB"/>
    <property type="match status" value="1"/>
</dbReference>
<dbReference type="EMBL" id="JACLAX010000025">
    <property type="protein sequence ID" value="MBC2670695.1"/>
    <property type="molecule type" value="Genomic_DNA"/>
</dbReference>
<dbReference type="GO" id="GO:0015093">
    <property type="term" value="F:ferrous iron transmembrane transporter activity"/>
    <property type="evidence" value="ECO:0007669"/>
    <property type="project" value="InterPro"/>
</dbReference>
<dbReference type="PANTHER" id="PTHR43185:SF1">
    <property type="entry name" value="FE(2+) TRANSPORTER FEOB"/>
    <property type="match status" value="1"/>
</dbReference>
<evidence type="ECO:0000259" key="3">
    <source>
        <dbReference type="PROSITE" id="PS51711"/>
    </source>
</evidence>
<feature type="transmembrane region" description="Helical" evidence="2">
    <location>
        <begin position="279"/>
        <end position="301"/>
    </location>
</feature>
<feature type="transmembrane region" description="Helical" evidence="2">
    <location>
        <begin position="560"/>
        <end position="580"/>
    </location>
</feature>
<dbReference type="Pfam" id="PF02421">
    <property type="entry name" value="FeoB_N"/>
    <property type="match status" value="1"/>
</dbReference>
<dbReference type="Proteomes" id="UP000551327">
    <property type="component" value="Unassembled WGS sequence"/>
</dbReference>
<dbReference type="SUPFAM" id="SSF52540">
    <property type="entry name" value="P-loop containing nucleoside triphosphate hydrolases"/>
    <property type="match status" value="1"/>
</dbReference>
<feature type="transmembrane region" description="Helical" evidence="2">
    <location>
        <begin position="455"/>
        <end position="474"/>
    </location>
</feature>
<dbReference type="Pfam" id="PF07664">
    <property type="entry name" value="FeoB_C"/>
    <property type="match status" value="1"/>
</dbReference>
<dbReference type="AlphaFoldDB" id="A0A7X1KRK0"/>
<keyword evidence="5" id="KW-1185">Reference proteome</keyword>
<feature type="transmembrane region" description="Helical" evidence="2">
    <location>
        <begin position="330"/>
        <end position="347"/>
    </location>
</feature>
<keyword evidence="2" id="KW-0472">Membrane</keyword>
<dbReference type="InterPro" id="IPR006073">
    <property type="entry name" value="GTP-bd"/>
</dbReference>
<gene>
    <name evidence="4" type="ORF">H7F53_16200</name>
</gene>
<accession>A0A7X1KRK0</accession>
<dbReference type="PANTHER" id="PTHR43185">
    <property type="entry name" value="FERROUS IRON TRANSPORT PROTEIN B"/>
    <property type="match status" value="1"/>
</dbReference>
<evidence type="ECO:0000256" key="1">
    <source>
        <dbReference type="ARBA" id="ARBA00031200"/>
    </source>
</evidence>
<dbReference type="InterPro" id="IPR011642">
    <property type="entry name" value="Gate_dom"/>
</dbReference>
<feature type="domain" description="FeoB-type G" evidence="3">
    <location>
        <begin position="4"/>
        <end position="172"/>
    </location>
</feature>
<reference evidence="4 5" key="1">
    <citation type="submission" date="2020-08" db="EMBL/GenBank/DDBJ databases">
        <title>The genome sequence of type strain Novosphingobium piscinae KCTC 42194.</title>
        <authorList>
            <person name="Liu Y."/>
        </authorList>
    </citation>
    <scope>NUCLEOTIDE SEQUENCE [LARGE SCALE GENOMIC DNA]</scope>
    <source>
        <strain evidence="4 5">KCTC 42194</strain>
    </source>
</reference>
<keyword evidence="2" id="KW-1133">Transmembrane helix</keyword>
<feature type="transmembrane region" description="Helical" evidence="2">
    <location>
        <begin position="592"/>
        <end position="612"/>
    </location>
</feature>
<comment type="caution">
    <text evidence="4">The sequence shown here is derived from an EMBL/GenBank/DDBJ whole genome shotgun (WGS) entry which is preliminary data.</text>
</comment>
<dbReference type="RefSeq" id="WP_185680549.1">
    <property type="nucleotide sequence ID" value="NZ_JACLAX010000025.1"/>
</dbReference>
<dbReference type="GO" id="GO:0005525">
    <property type="term" value="F:GTP binding"/>
    <property type="evidence" value="ECO:0007669"/>
    <property type="project" value="InterPro"/>
</dbReference>
<dbReference type="Gene3D" id="3.40.50.300">
    <property type="entry name" value="P-loop containing nucleotide triphosphate hydrolases"/>
    <property type="match status" value="1"/>
</dbReference>
<feature type="transmembrane region" description="Helical" evidence="2">
    <location>
        <begin position="395"/>
        <end position="417"/>
    </location>
</feature>
<dbReference type="GO" id="GO:0005886">
    <property type="term" value="C:plasma membrane"/>
    <property type="evidence" value="ECO:0007669"/>
    <property type="project" value="TreeGrafter"/>
</dbReference>
<dbReference type="InterPro" id="IPR011640">
    <property type="entry name" value="Fe2_transport_prot_B_C"/>
</dbReference>
<dbReference type="InterPro" id="IPR050860">
    <property type="entry name" value="FeoB_GTPase"/>
</dbReference>
<sequence length="617" mass="65510">MSRLRTAALVGNPNAGKSALFNALTGARQKIANYPGVTVERKAGRLILPSGEPVELTDLPGSYGLHATSPDEEVTARVILGQYPGETMPEVLVVVLDASNLEQHLVFAQEIIALGRPTVVALNMVDLAERDGLVLDPAALEQALGVPVIPTVAVRRRGLDALAAAIASAEARAARDPGDHHRPSTDLTERRVTAQAIARAAIVSETRQHRLHARIDRVLLHPWLGPVILFALLFVVFQAVFAGATPFADGLEAAAGGLHDAVQGAMAPGLVRDLITEGVIAGVGSVVVFLPQIVILFFFILAMEASGYMARAAFLMDRMMAGVGLSGRSFIPLLSSFACAIPGIMATRSITDPKDRLTTILIAPMMTCSARLPVYAVIIAAFIPNRAVGLGIGLQGLVLFALYVAGVVGAMAVALLLRRSVTKGAASGFIMELPKYQMPRAKDLFIGLFQRAWIFLRRAGTIIFTVTVVLWLLLNFPRAQDGQDQVDASIAGQIANGLAVVVEPIGFNRDMALALIPAMAAREVAVSSLATTYAVAAADDEAGAQQLGAQLKAHWTLPMALAFLAWFVFAPQCMSTIAVTRRETNGWLWPSFMLAYLFGLAYLAAGITFWAATAAGL</sequence>